<dbReference type="InterPro" id="IPR049449">
    <property type="entry name" value="TesB_ACOT8-like_N"/>
</dbReference>
<dbReference type="SUPFAM" id="SSF54637">
    <property type="entry name" value="Thioesterase/thiol ester dehydrase-isomerase"/>
    <property type="match status" value="2"/>
</dbReference>
<protein>
    <recommendedName>
        <fullName evidence="5">TesB-like acyl-CoA thioesterase 3</fullName>
    </recommendedName>
</protein>
<accession>K6VIL2</accession>
<feature type="domain" description="Acyl-CoA thioesterase-like C-terminal" evidence="2">
    <location>
        <begin position="138"/>
        <end position="273"/>
    </location>
</feature>
<dbReference type="PANTHER" id="PTHR38110:SF1">
    <property type="entry name" value="THIOESTERASE DOMAIN-CONTAINING PROTEIN"/>
    <property type="match status" value="1"/>
</dbReference>
<dbReference type="PANTHER" id="PTHR38110">
    <property type="entry name" value="CHROMOSOME 23, WHOLE GENOME SHOTGUN SEQUENCE"/>
    <property type="match status" value="1"/>
</dbReference>
<sequence>MSAFDEAMALRAQADGGRLGYLDAGWNIIDAINGGVVMSVAATALRDELARSEGAGSVSHPDPLALSAYFLSATRPGDVRVFPQVASVGRSMSTGQVSVYQDGPDGPIERVRALATFGDLGAASDVARAPAMPDVPPPGECLDAQLAPKHLLPPMMSRLELRLDPSCVGWVFGEPARRGVIRGWMRFSDGRDMDAISLLMAVDAMPPVAFDLGLGGWVPTLELTAHVRAHPAPGWVFVELTSDTLAGGLMEEDARVWDSTGRLVVQSRQLAAVRTPT</sequence>
<dbReference type="InterPro" id="IPR029069">
    <property type="entry name" value="HotDog_dom_sf"/>
</dbReference>
<evidence type="ECO:0000313" key="4">
    <source>
        <dbReference type="Proteomes" id="UP000008366"/>
    </source>
</evidence>
<dbReference type="Pfam" id="PF13622">
    <property type="entry name" value="4HBT_3"/>
    <property type="match status" value="1"/>
</dbReference>
<dbReference type="InterPro" id="IPR042171">
    <property type="entry name" value="Acyl-CoA_hotdog"/>
</dbReference>
<evidence type="ECO:0000259" key="1">
    <source>
        <dbReference type="Pfam" id="PF13622"/>
    </source>
</evidence>
<dbReference type="AlphaFoldDB" id="K6VIL2"/>
<name>K6VIL2_9MICO</name>
<dbReference type="InterPro" id="IPR049450">
    <property type="entry name" value="ACOT8-like_C"/>
</dbReference>
<proteinExistence type="predicted"/>
<dbReference type="EMBL" id="BAHD01000031">
    <property type="protein sequence ID" value="GAB96073.1"/>
    <property type="molecule type" value="Genomic_DNA"/>
</dbReference>
<gene>
    <name evidence="3" type="ORF">KILIM_031_00450</name>
</gene>
<dbReference type="RefSeq" id="WP_006592605.1">
    <property type="nucleotide sequence ID" value="NZ_BAHD01000031.1"/>
</dbReference>
<dbReference type="Pfam" id="PF20789">
    <property type="entry name" value="4HBT_3C"/>
    <property type="match status" value="1"/>
</dbReference>
<evidence type="ECO:0008006" key="5">
    <source>
        <dbReference type="Google" id="ProtNLM"/>
    </source>
</evidence>
<feature type="domain" description="Acyl-CoA thioesterase-like N-terminal HotDog" evidence="1">
    <location>
        <begin position="23"/>
        <end position="118"/>
    </location>
</feature>
<evidence type="ECO:0000259" key="2">
    <source>
        <dbReference type="Pfam" id="PF20789"/>
    </source>
</evidence>
<reference evidence="3 4" key="1">
    <citation type="submission" date="2012-08" db="EMBL/GenBank/DDBJ databases">
        <title>Whole genome shotgun sequence of Kineosphaera limosa NBRC 100340.</title>
        <authorList>
            <person name="Yoshida I."/>
            <person name="Isaki S."/>
            <person name="Hosoyama A."/>
            <person name="Tsuchikane K."/>
            <person name="Katsumata H."/>
            <person name="Ando Y."/>
            <person name="Ohji S."/>
            <person name="Hamada M."/>
            <person name="Tamura T."/>
            <person name="Yamazoe A."/>
            <person name="Yamazaki S."/>
            <person name="Fujita N."/>
        </authorList>
    </citation>
    <scope>NUCLEOTIDE SEQUENCE [LARGE SCALE GENOMIC DNA]</scope>
    <source>
        <strain evidence="3 4">NBRC 100340</strain>
    </source>
</reference>
<dbReference type="STRING" id="1184609.KILIM_031_00450"/>
<dbReference type="Gene3D" id="2.40.160.210">
    <property type="entry name" value="Acyl-CoA thioesterase, double hotdog domain"/>
    <property type="match status" value="1"/>
</dbReference>
<dbReference type="InterPro" id="IPR052389">
    <property type="entry name" value="Sec_Metab_Biosynth-Assoc"/>
</dbReference>
<dbReference type="eggNOG" id="COG1946">
    <property type="taxonomic scope" value="Bacteria"/>
</dbReference>
<keyword evidence="4" id="KW-1185">Reference proteome</keyword>
<organism evidence="3 4">
    <name type="scientific">Kineosphaera limosa NBRC 100340</name>
    <dbReference type="NCBI Taxonomy" id="1184609"/>
    <lineage>
        <taxon>Bacteria</taxon>
        <taxon>Bacillati</taxon>
        <taxon>Actinomycetota</taxon>
        <taxon>Actinomycetes</taxon>
        <taxon>Micrococcales</taxon>
        <taxon>Dermatophilaceae</taxon>
        <taxon>Kineosphaera</taxon>
    </lineage>
</organism>
<evidence type="ECO:0000313" key="3">
    <source>
        <dbReference type="EMBL" id="GAB96073.1"/>
    </source>
</evidence>
<dbReference type="Proteomes" id="UP000008366">
    <property type="component" value="Unassembled WGS sequence"/>
</dbReference>
<comment type="caution">
    <text evidence="3">The sequence shown here is derived from an EMBL/GenBank/DDBJ whole genome shotgun (WGS) entry which is preliminary data.</text>
</comment>
<dbReference type="OrthoDB" id="5418286at2"/>